<keyword evidence="5" id="KW-1185">Reference proteome</keyword>
<evidence type="ECO:0000256" key="2">
    <source>
        <dbReference type="ARBA" id="ARBA00025589"/>
    </source>
</evidence>
<dbReference type="PANTHER" id="PTHR11076">
    <property type="entry name" value="DNA REPAIR POLYMERASE UMUC / TRANSFERASE FAMILY MEMBER"/>
    <property type="match status" value="1"/>
</dbReference>
<feature type="domain" description="UmuC" evidence="3">
    <location>
        <begin position="5"/>
        <end position="106"/>
    </location>
</feature>
<dbReference type="Pfam" id="PF00817">
    <property type="entry name" value="IMS"/>
    <property type="match status" value="1"/>
</dbReference>
<sequence>MSNLIFHIDINSCYVACERILDPSLEGKPVVVLSNNDGCVIALSSEAKALGYRMGDPWFKVELRASAQGVIARSSNYELYGDVSNRVMSVLQEQAADFEQYSMGSW</sequence>
<dbReference type="InterPro" id="IPR001126">
    <property type="entry name" value="UmuC"/>
</dbReference>
<dbReference type="Gene3D" id="3.30.70.270">
    <property type="match status" value="1"/>
</dbReference>
<evidence type="ECO:0000256" key="1">
    <source>
        <dbReference type="ARBA" id="ARBA00010945"/>
    </source>
</evidence>
<accession>A0ABP9C0S4</accession>
<proteinExistence type="inferred from homology"/>
<dbReference type="Proteomes" id="UP001500187">
    <property type="component" value="Unassembled WGS sequence"/>
</dbReference>
<comment type="caution">
    <text evidence="4">The sequence shown here is derived from an EMBL/GenBank/DDBJ whole genome shotgun (WGS) entry which is preliminary data.</text>
</comment>
<reference evidence="5" key="1">
    <citation type="journal article" date="2019" name="Int. J. Syst. Evol. Microbiol.">
        <title>The Global Catalogue of Microorganisms (GCM) 10K type strain sequencing project: providing services to taxonomists for standard genome sequencing and annotation.</title>
        <authorList>
            <consortium name="The Broad Institute Genomics Platform"/>
            <consortium name="The Broad Institute Genome Sequencing Center for Infectious Disease"/>
            <person name="Wu L."/>
            <person name="Ma J."/>
        </authorList>
    </citation>
    <scope>NUCLEOTIDE SEQUENCE [LARGE SCALE GENOMIC DNA]</scope>
    <source>
        <strain evidence="5">JCM 18541</strain>
    </source>
</reference>
<dbReference type="PROSITE" id="PS50173">
    <property type="entry name" value="UMUC"/>
    <property type="match status" value="1"/>
</dbReference>
<dbReference type="InterPro" id="IPR050116">
    <property type="entry name" value="DNA_polymerase-Y"/>
</dbReference>
<comment type="function">
    <text evidence="2">Poorly processive, error-prone DNA polymerase involved in untargeted mutagenesis. Copies undamaged DNA at stalled replication forks, which arise in vivo from mismatched or misaligned primer ends. These misaligned primers can be extended by PolIV. Exhibits no 3'-5' exonuclease (proofreading) activity. May be involved in translesional synthesis, in conjunction with the beta clamp from PolIII.</text>
</comment>
<organism evidence="4 5">
    <name type="scientific">Rothia endophytica</name>
    <dbReference type="NCBI Taxonomy" id="1324766"/>
    <lineage>
        <taxon>Bacteria</taxon>
        <taxon>Bacillati</taxon>
        <taxon>Actinomycetota</taxon>
        <taxon>Actinomycetes</taxon>
        <taxon>Micrococcales</taxon>
        <taxon>Micrococcaceae</taxon>
        <taxon>Rothia</taxon>
    </lineage>
</organism>
<protein>
    <recommendedName>
        <fullName evidence="3">UmuC domain-containing protein</fullName>
    </recommendedName>
</protein>
<comment type="similarity">
    <text evidence="1">Belongs to the DNA polymerase type-Y family.</text>
</comment>
<name>A0ABP9C0S4_9MICC</name>
<evidence type="ECO:0000313" key="5">
    <source>
        <dbReference type="Proteomes" id="UP001500187"/>
    </source>
</evidence>
<dbReference type="RefSeq" id="WP_345447579.1">
    <property type="nucleotide sequence ID" value="NZ_BAABKP010000010.1"/>
</dbReference>
<dbReference type="PANTHER" id="PTHR11076:SF34">
    <property type="entry name" value="PROTEIN UMUC"/>
    <property type="match status" value="1"/>
</dbReference>
<dbReference type="InterPro" id="IPR043128">
    <property type="entry name" value="Rev_trsase/Diguanyl_cyclase"/>
</dbReference>
<dbReference type="EMBL" id="BAABKP010000010">
    <property type="protein sequence ID" value="GAA4801327.1"/>
    <property type="molecule type" value="Genomic_DNA"/>
</dbReference>
<evidence type="ECO:0000259" key="3">
    <source>
        <dbReference type="PROSITE" id="PS50173"/>
    </source>
</evidence>
<dbReference type="SUPFAM" id="SSF56672">
    <property type="entry name" value="DNA/RNA polymerases"/>
    <property type="match status" value="1"/>
</dbReference>
<dbReference type="InterPro" id="IPR043502">
    <property type="entry name" value="DNA/RNA_pol_sf"/>
</dbReference>
<evidence type="ECO:0000313" key="4">
    <source>
        <dbReference type="EMBL" id="GAA4801327.1"/>
    </source>
</evidence>
<gene>
    <name evidence="4" type="ORF">GCM10023352_21920</name>
</gene>
<dbReference type="Gene3D" id="3.40.1170.60">
    <property type="match status" value="1"/>
</dbReference>